<proteinExistence type="predicted"/>
<dbReference type="Proteomes" id="UP000530424">
    <property type="component" value="Unassembled WGS sequence"/>
</dbReference>
<protein>
    <submittedName>
        <fullName evidence="2">Uncharacterized membrane protein YgaE (UPF0421/DUF939 family)</fullName>
    </submittedName>
</protein>
<evidence type="ECO:0000313" key="3">
    <source>
        <dbReference type="Proteomes" id="UP000530424"/>
    </source>
</evidence>
<sequence>MRAATWRHPRLLLATKTAVAAGLAWVLVQPLGGFVDDYPYYAPLGAVAAMSTSVVSSVRTAVQAVVAILTGATIALLVDALALPGPAGVAVGIGAGVLVGGLGVYGAMGSWVPFATLFVLILGGEDPWRYAAAYGGLVALGGMVGVGVNLAVPQLLLTPAVMAEDRLRERLADQLDLLADGLDHEEPLTADAWQELRLSLELDARRVEELVEAASEARRANWRARRWAAAADQREVRARALRRLTGCVDDVIALVTDVRTSVHAEDEVAGGLRADAAVAFRAVATMLRTVEDSADERDPESSGVAHAAAVAVDRLSRAVGDAAVASSGGYLAAAAIAVSLHQAVDAWA</sequence>
<organism evidence="2 3">
    <name type="scientific">Nocardioides thalensis</name>
    <dbReference type="NCBI Taxonomy" id="1914755"/>
    <lineage>
        <taxon>Bacteria</taxon>
        <taxon>Bacillati</taxon>
        <taxon>Actinomycetota</taxon>
        <taxon>Actinomycetes</taxon>
        <taxon>Propionibacteriales</taxon>
        <taxon>Nocardioidaceae</taxon>
        <taxon>Nocardioides</taxon>
    </lineage>
</organism>
<gene>
    <name evidence="2" type="ORF">HNR19_003483</name>
</gene>
<feature type="transmembrane region" description="Helical" evidence="1">
    <location>
        <begin position="40"/>
        <end position="58"/>
    </location>
</feature>
<keyword evidence="1" id="KW-0472">Membrane</keyword>
<accession>A0A853C4V5</accession>
<keyword evidence="1" id="KW-1133">Transmembrane helix</keyword>
<feature type="transmembrane region" description="Helical" evidence="1">
    <location>
        <begin position="65"/>
        <end position="83"/>
    </location>
</feature>
<reference evidence="2 3" key="1">
    <citation type="submission" date="2020-07" db="EMBL/GenBank/DDBJ databases">
        <title>Sequencing the genomes of 1000 actinobacteria strains.</title>
        <authorList>
            <person name="Klenk H.-P."/>
        </authorList>
    </citation>
    <scope>NUCLEOTIDE SEQUENCE [LARGE SCALE GENOMIC DNA]</scope>
    <source>
        <strain evidence="2 3">DSM 103833</strain>
    </source>
</reference>
<evidence type="ECO:0000313" key="2">
    <source>
        <dbReference type="EMBL" id="NYJ02785.1"/>
    </source>
</evidence>
<feature type="transmembrane region" description="Helical" evidence="1">
    <location>
        <begin position="12"/>
        <end position="28"/>
    </location>
</feature>
<evidence type="ECO:0000256" key="1">
    <source>
        <dbReference type="SAM" id="Phobius"/>
    </source>
</evidence>
<comment type="caution">
    <text evidence="2">The sequence shown here is derived from an EMBL/GenBank/DDBJ whole genome shotgun (WGS) entry which is preliminary data.</text>
</comment>
<name>A0A853C4V5_9ACTN</name>
<feature type="transmembrane region" description="Helical" evidence="1">
    <location>
        <begin position="89"/>
        <end position="122"/>
    </location>
</feature>
<keyword evidence="1" id="KW-0812">Transmembrane</keyword>
<feature type="transmembrane region" description="Helical" evidence="1">
    <location>
        <begin position="134"/>
        <end position="152"/>
    </location>
</feature>
<dbReference type="EMBL" id="JACCFP010000001">
    <property type="protein sequence ID" value="NYJ02785.1"/>
    <property type="molecule type" value="Genomic_DNA"/>
</dbReference>
<dbReference type="AlphaFoldDB" id="A0A853C4V5"/>
<dbReference type="RefSeq" id="WP_179669105.1">
    <property type="nucleotide sequence ID" value="NZ_JACCFP010000001.1"/>
</dbReference>
<keyword evidence="3" id="KW-1185">Reference proteome</keyword>